<keyword evidence="1" id="KW-0472">Membrane</keyword>
<evidence type="ECO:0000313" key="2">
    <source>
        <dbReference type="EMBL" id="CCV03111.1"/>
    </source>
</evidence>
<comment type="caution">
    <text evidence="2">The sequence shown here is derived from an EMBL/GenBank/DDBJ whole genome shotgun (WGS) entry which is preliminary data.</text>
</comment>
<gene>
    <name evidence="2" type="ORF">MESS2_1020012</name>
</gene>
<protein>
    <submittedName>
        <fullName evidence="2">Uncharacterized protein</fullName>
    </submittedName>
</protein>
<dbReference type="EMBL" id="CAUM01000005">
    <property type="protein sequence ID" value="CCV03111.1"/>
    <property type="molecule type" value="Genomic_DNA"/>
</dbReference>
<feature type="transmembrane region" description="Helical" evidence="1">
    <location>
        <begin position="41"/>
        <end position="58"/>
    </location>
</feature>
<evidence type="ECO:0000313" key="3">
    <source>
        <dbReference type="Proteomes" id="UP000012062"/>
    </source>
</evidence>
<proteinExistence type="predicted"/>
<keyword evidence="3" id="KW-1185">Reference proteome</keyword>
<accession>M5ETS3</accession>
<dbReference type="Proteomes" id="UP000012062">
    <property type="component" value="Unassembled WGS sequence"/>
</dbReference>
<name>M5ETS3_9HYPH</name>
<dbReference type="AlphaFoldDB" id="M5ETS3"/>
<reference evidence="2 3" key="1">
    <citation type="submission" date="2013-02" db="EMBL/GenBank/DDBJ databases">
        <authorList>
            <person name="Genoscope - CEA"/>
        </authorList>
    </citation>
    <scope>NUCLEOTIDE SEQUENCE [LARGE SCALE GENOMIC DNA]</scope>
    <source>
        <strain evidence="2 3">STM 2683</strain>
    </source>
</reference>
<evidence type="ECO:0000256" key="1">
    <source>
        <dbReference type="SAM" id="Phobius"/>
    </source>
</evidence>
<sequence length="72" mass="8176">MVILSWLGVLTILYAVTIVPLPSTNELARAPVPKDRHLQRFGILLALGNGILLFRPFWRGRIVGWPTSKRRL</sequence>
<keyword evidence="1" id="KW-0812">Transmembrane</keyword>
<organism evidence="2 3">
    <name type="scientific">Mesorhizobium metallidurans STM 2683</name>
    <dbReference type="NCBI Taxonomy" id="1297569"/>
    <lineage>
        <taxon>Bacteria</taxon>
        <taxon>Pseudomonadati</taxon>
        <taxon>Pseudomonadota</taxon>
        <taxon>Alphaproteobacteria</taxon>
        <taxon>Hyphomicrobiales</taxon>
        <taxon>Phyllobacteriaceae</taxon>
        <taxon>Mesorhizobium</taxon>
    </lineage>
</organism>
<keyword evidence="1" id="KW-1133">Transmembrane helix</keyword>